<evidence type="ECO:0000313" key="11">
    <source>
        <dbReference type="EMBL" id="MYZ48110.1"/>
    </source>
</evidence>
<comment type="subunit">
    <text evidence="8">Homodimer. Interacts with FtsZ.</text>
</comment>
<evidence type="ECO:0000256" key="7">
    <source>
        <dbReference type="ARBA" id="ARBA00024910"/>
    </source>
</evidence>
<dbReference type="GO" id="GO:0000921">
    <property type="term" value="P:septin ring assembly"/>
    <property type="evidence" value="ECO:0007669"/>
    <property type="project" value="TreeGrafter"/>
</dbReference>
<evidence type="ECO:0000256" key="6">
    <source>
        <dbReference type="ARBA" id="ARBA00023306"/>
    </source>
</evidence>
<keyword evidence="5" id="KW-0717">Septation</keyword>
<keyword evidence="6" id="KW-0131">Cell cycle</keyword>
<keyword evidence="12" id="KW-1185">Reference proteome</keyword>
<name>A0A964WTS0_9HYPH</name>
<dbReference type="GO" id="GO:0043093">
    <property type="term" value="P:FtsZ-dependent cytokinesis"/>
    <property type="evidence" value="ECO:0007669"/>
    <property type="project" value="TreeGrafter"/>
</dbReference>
<proteinExistence type="predicted"/>
<evidence type="ECO:0000256" key="5">
    <source>
        <dbReference type="ARBA" id="ARBA00023210"/>
    </source>
</evidence>
<accession>A0A964WTS0</accession>
<dbReference type="SUPFAM" id="SSF102829">
    <property type="entry name" value="Cell division protein ZapA-like"/>
    <property type="match status" value="1"/>
</dbReference>
<evidence type="ECO:0000256" key="8">
    <source>
        <dbReference type="ARBA" id="ARBA00026068"/>
    </source>
</evidence>
<dbReference type="PANTHER" id="PTHR34981">
    <property type="entry name" value="CELL DIVISION PROTEIN ZAPA"/>
    <property type="match status" value="1"/>
</dbReference>
<keyword evidence="10" id="KW-0175">Coiled coil</keyword>
<dbReference type="GO" id="GO:0032153">
    <property type="term" value="C:cell division site"/>
    <property type="evidence" value="ECO:0007669"/>
    <property type="project" value="TreeGrafter"/>
</dbReference>
<dbReference type="GO" id="GO:0030428">
    <property type="term" value="C:cell septum"/>
    <property type="evidence" value="ECO:0007669"/>
    <property type="project" value="TreeGrafter"/>
</dbReference>
<evidence type="ECO:0000256" key="3">
    <source>
        <dbReference type="ARBA" id="ARBA00022490"/>
    </source>
</evidence>
<feature type="coiled-coil region" evidence="10">
    <location>
        <begin position="56"/>
        <end position="122"/>
    </location>
</feature>
<dbReference type="OrthoDB" id="9797575at2"/>
<reference evidence="11" key="1">
    <citation type="submission" date="2019-03" db="EMBL/GenBank/DDBJ databases">
        <title>Afifella sp. nov., isolated from activated sludge.</title>
        <authorList>
            <person name="Li Q."/>
            <person name="Liu Y."/>
        </authorList>
    </citation>
    <scope>NUCLEOTIDE SEQUENCE</scope>
    <source>
        <strain evidence="11">L72</strain>
    </source>
</reference>
<comment type="function">
    <text evidence="7">Activator of cell division through the inhibition of FtsZ GTPase activity, therefore promoting FtsZ assembly into bundles of protofilaments necessary for the formation of the division Z ring. It is recruited early at mid-cell but it is not essential for cell division.</text>
</comment>
<evidence type="ECO:0000256" key="2">
    <source>
        <dbReference type="ARBA" id="ARBA00015195"/>
    </source>
</evidence>
<dbReference type="Gene3D" id="3.30.160.880">
    <property type="entry name" value="Cell division protein ZapA protomer, N-terminal domain"/>
    <property type="match status" value="1"/>
</dbReference>
<comment type="caution">
    <text evidence="11">The sequence shown here is derived from an EMBL/GenBank/DDBJ whole genome shotgun (WGS) entry which is preliminary data.</text>
</comment>
<evidence type="ECO:0000313" key="12">
    <source>
        <dbReference type="Proteomes" id="UP000773614"/>
    </source>
</evidence>
<evidence type="ECO:0000256" key="1">
    <source>
        <dbReference type="ARBA" id="ARBA00004496"/>
    </source>
</evidence>
<dbReference type="RefSeq" id="WP_161140460.1">
    <property type="nucleotide sequence ID" value="NZ_SPKJ01000029.1"/>
</dbReference>
<organism evidence="11 12">
    <name type="scientific">Propylenella binzhouense</name>
    <dbReference type="NCBI Taxonomy" id="2555902"/>
    <lineage>
        <taxon>Bacteria</taxon>
        <taxon>Pseudomonadati</taxon>
        <taxon>Pseudomonadota</taxon>
        <taxon>Alphaproteobacteria</taxon>
        <taxon>Hyphomicrobiales</taxon>
        <taxon>Propylenellaceae</taxon>
        <taxon>Propylenella</taxon>
    </lineage>
</organism>
<protein>
    <recommendedName>
        <fullName evidence="2">Cell division protein ZapA</fullName>
    </recommendedName>
    <alternativeName>
        <fullName evidence="9">Z ring-associated protein ZapA</fullName>
    </alternativeName>
</protein>
<dbReference type="InterPro" id="IPR042233">
    <property type="entry name" value="Cell_div_ZapA_N"/>
</dbReference>
<dbReference type="PANTHER" id="PTHR34981:SF1">
    <property type="entry name" value="CELL DIVISION PROTEIN ZAPA"/>
    <property type="match status" value="1"/>
</dbReference>
<dbReference type="InterPro" id="IPR007838">
    <property type="entry name" value="Cell_div_ZapA-like"/>
</dbReference>
<sequence>MAQVMVTVNGRTYRMACEEGQEDHLLRLGERFDQTISELKDALGEVGDQRLMVMAGILMTDRLQETEERLEAAEAELRRLRSERQDIATHYEDVEAGLIDSLESAAARIEELARRLRAERGSDEPA</sequence>
<dbReference type="GO" id="GO:0005829">
    <property type="term" value="C:cytosol"/>
    <property type="evidence" value="ECO:0007669"/>
    <property type="project" value="TreeGrafter"/>
</dbReference>
<dbReference type="GO" id="GO:0000917">
    <property type="term" value="P:division septum assembly"/>
    <property type="evidence" value="ECO:0007669"/>
    <property type="project" value="UniProtKB-KW"/>
</dbReference>
<evidence type="ECO:0000256" key="10">
    <source>
        <dbReference type="SAM" id="Coils"/>
    </source>
</evidence>
<keyword evidence="4 11" id="KW-0132">Cell division</keyword>
<comment type="subcellular location">
    <subcellularLocation>
        <location evidence="1">Cytoplasm</location>
    </subcellularLocation>
</comment>
<dbReference type="EMBL" id="SPKJ01000029">
    <property type="protein sequence ID" value="MYZ48110.1"/>
    <property type="molecule type" value="Genomic_DNA"/>
</dbReference>
<evidence type="ECO:0000256" key="4">
    <source>
        <dbReference type="ARBA" id="ARBA00022618"/>
    </source>
</evidence>
<dbReference type="Proteomes" id="UP000773614">
    <property type="component" value="Unassembled WGS sequence"/>
</dbReference>
<dbReference type="AlphaFoldDB" id="A0A964WTS0"/>
<keyword evidence="3" id="KW-0963">Cytoplasm</keyword>
<dbReference type="Pfam" id="PF05164">
    <property type="entry name" value="ZapA"/>
    <property type="match status" value="1"/>
</dbReference>
<gene>
    <name evidence="11" type="primary">zapA</name>
    <name evidence="11" type="ORF">E4O86_10350</name>
</gene>
<evidence type="ECO:0000256" key="9">
    <source>
        <dbReference type="ARBA" id="ARBA00033158"/>
    </source>
</evidence>
<dbReference type="InterPro" id="IPR036192">
    <property type="entry name" value="Cell_div_ZapA-like_sf"/>
</dbReference>